<dbReference type="RefSeq" id="WP_093152641.1">
    <property type="nucleotide sequence ID" value="NZ_FOUP01000005.1"/>
</dbReference>
<protein>
    <submittedName>
        <fullName evidence="5">Uncharacterized conserved protein YbjT, contains NAD(P)-binding and DUF2867 domains</fullName>
    </submittedName>
    <submittedName>
        <fullName evidence="4">Uncharacterized protein YbjT (DUF2867 family)</fullName>
    </submittedName>
</protein>
<dbReference type="AlphaFoldDB" id="A0A1I4ZK71"/>
<evidence type="ECO:0000259" key="3">
    <source>
        <dbReference type="Pfam" id="PF05368"/>
    </source>
</evidence>
<dbReference type="Gene3D" id="3.90.25.10">
    <property type="entry name" value="UDP-galactose 4-epimerase, domain 1"/>
    <property type="match status" value="1"/>
</dbReference>
<comment type="similarity">
    <text evidence="1">Belongs to the NmrA-type oxidoreductase family.</text>
</comment>
<dbReference type="EMBL" id="RBXX01000002">
    <property type="protein sequence ID" value="RKT83504.1"/>
    <property type="molecule type" value="Genomic_DNA"/>
</dbReference>
<dbReference type="PANTHER" id="PTHR42748">
    <property type="entry name" value="NITROGEN METABOLITE REPRESSION PROTEIN NMRA FAMILY MEMBER"/>
    <property type="match status" value="1"/>
</dbReference>
<proteinExistence type="inferred from homology"/>
<dbReference type="InterPro" id="IPR036291">
    <property type="entry name" value="NAD(P)-bd_dom_sf"/>
</dbReference>
<evidence type="ECO:0000256" key="2">
    <source>
        <dbReference type="ARBA" id="ARBA00022857"/>
    </source>
</evidence>
<dbReference type="PANTHER" id="PTHR42748:SF7">
    <property type="entry name" value="NMRA LIKE REDOX SENSOR 1-RELATED"/>
    <property type="match status" value="1"/>
</dbReference>
<dbReference type="SUPFAM" id="SSF51735">
    <property type="entry name" value="NAD(P)-binding Rossmann-fold domains"/>
    <property type="match status" value="1"/>
</dbReference>
<dbReference type="STRING" id="455193.SAMN05421805_1057"/>
<keyword evidence="7" id="KW-1185">Reference proteome</keyword>
<accession>A0A1I4ZK71</accession>
<name>A0A1I4ZK71_9PSEU</name>
<evidence type="ECO:0000313" key="7">
    <source>
        <dbReference type="Proteomes" id="UP000270697"/>
    </source>
</evidence>
<reference evidence="4 7" key="2">
    <citation type="submission" date="2018-10" db="EMBL/GenBank/DDBJ databases">
        <title>Sequencing the genomes of 1000 actinobacteria strains.</title>
        <authorList>
            <person name="Klenk H.-P."/>
        </authorList>
    </citation>
    <scope>NUCLEOTIDE SEQUENCE [LARGE SCALE GENOMIC DNA]</scope>
    <source>
        <strain evidence="4 7">DSM 45119</strain>
    </source>
</reference>
<dbReference type="CDD" id="cd05251">
    <property type="entry name" value="NmrA_like_SDR_a"/>
    <property type="match status" value="1"/>
</dbReference>
<dbReference type="EMBL" id="FOUP01000005">
    <property type="protein sequence ID" value="SFN50359.1"/>
    <property type="molecule type" value="Genomic_DNA"/>
</dbReference>
<keyword evidence="2" id="KW-0521">NADP</keyword>
<evidence type="ECO:0000313" key="6">
    <source>
        <dbReference type="Proteomes" id="UP000199398"/>
    </source>
</evidence>
<sequence length="294" mass="31546">MSTGDKTVLVVGATGQQGGATVAHLLKRGWSVRAFTRSAASAAARRLAEAGAEVVEGDMGDRAALAAAMRGVRGVFSVQPTFVTPELTPDIRAEDEVRWGENVAGAAKDAGVRHLVYASAFNAERATGIPTLENKWAIEQRIRELGVPATMLRPVSFMENYLAMMPGQSARDGELVSAVRADVSQPLIALEDIGAFAALAFEDPDAYTGEALEIAGDSLTPPQIAAALSRAAGREFRHVEMPLEPLRDQNPVLYRAYKAMNELDLTEVDIPALRKIHPGLLTFEDWLAKQRLAG</sequence>
<feature type="domain" description="NmrA-like" evidence="3">
    <location>
        <begin position="5"/>
        <end position="261"/>
    </location>
</feature>
<dbReference type="InterPro" id="IPR008030">
    <property type="entry name" value="NmrA-like"/>
</dbReference>
<dbReference type="OrthoDB" id="319724at2"/>
<evidence type="ECO:0000256" key="1">
    <source>
        <dbReference type="ARBA" id="ARBA00006328"/>
    </source>
</evidence>
<evidence type="ECO:0000313" key="4">
    <source>
        <dbReference type="EMBL" id="RKT83504.1"/>
    </source>
</evidence>
<reference evidence="5 6" key="1">
    <citation type="submission" date="2016-10" db="EMBL/GenBank/DDBJ databases">
        <authorList>
            <person name="de Groot N.N."/>
        </authorList>
    </citation>
    <scope>NUCLEOTIDE SEQUENCE [LARGE SCALE GENOMIC DNA]</scope>
    <source>
        <strain evidence="5 6">CPCC 201259</strain>
    </source>
</reference>
<organism evidence="5 6">
    <name type="scientific">Saccharopolyspora antimicrobica</name>
    <dbReference type="NCBI Taxonomy" id="455193"/>
    <lineage>
        <taxon>Bacteria</taxon>
        <taxon>Bacillati</taxon>
        <taxon>Actinomycetota</taxon>
        <taxon>Actinomycetes</taxon>
        <taxon>Pseudonocardiales</taxon>
        <taxon>Pseudonocardiaceae</taxon>
        <taxon>Saccharopolyspora</taxon>
    </lineage>
</organism>
<gene>
    <name evidence="4" type="ORF">ATL45_1791</name>
    <name evidence="5" type="ORF">SAMN05421805_1057</name>
</gene>
<dbReference type="Proteomes" id="UP000270697">
    <property type="component" value="Unassembled WGS sequence"/>
</dbReference>
<dbReference type="InterPro" id="IPR051164">
    <property type="entry name" value="NmrA-like_oxidored"/>
</dbReference>
<dbReference type="Proteomes" id="UP000199398">
    <property type="component" value="Unassembled WGS sequence"/>
</dbReference>
<evidence type="ECO:0000313" key="5">
    <source>
        <dbReference type="EMBL" id="SFN50359.1"/>
    </source>
</evidence>
<dbReference type="Pfam" id="PF05368">
    <property type="entry name" value="NmrA"/>
    <property type="match status" value="1"/>
</dbReference>
<dbReference type="Gene3D" id="3.40.50.720">
    <property type="entry name" value="NAD(P)-binding Rossmann-like Domain"/>
    <property type="match status" value="1"/>
</dbReference>